<dbReference type="Pfam" id="PF25183">
    <property type="entry name" value="OMP_b-brl_4"/>
    <property type="match status" value="1"/>
</dbReference>
<evidence type="ECO:0000313" key="2">
    <source>
        <dbReference type="EMBL" id="RFU15936.1"/>
    </source>
</evidence>
<sequence length="1157" mass="126079">MFTYLKASRLSSLQTLMLALLLAFIFPFLSPYAFGQADTSAVSGTVTDPSGAVIPKAKVTAHNDATGADRTALTNGSGYYTVTNLPTGVYTIRVEASGFQTAVLSGNRLDPNIGSRVDASLKTGSTSSTVTVEADANVLQTESAAAGQLVTSDQVKTIQLNGRNPLYLSQLEPGVTRNASISAFNFSPDFSGPTINGARSNESVLTLDGAPMVRTRADGTQVGVADVDSTSQVQILTTGYPAEYGGTSGGQIRMVPKSGTGTYHGTVYEYLRNSFFNANTWAGNDSNQPSIADHPPAFRYNQFGWNLNGPVTIPHHFNTSRQKLFFLAGQEYIRYRQSPTKTGIVPTTLMRQGNFSELLAPNIFYKNPVQLVDPNTGQDYPNNNITNGLSPNGLALLNAYPAPNANNSGFNWQEEAAYPQNQRKDTLVIDYIPADAHHLRFSLLNYNYYQDNPFAGNFDRTPQIWNWPNQVAVLHYTWTINPTTVNEATFSASADHVTITDDLTSGRYNRTNYGINYPYIYPASQKLIQDKIPTIEIANFTTLDGGPYPSHSGGPIFNLMDNFTKVIGTHTLKAGVLWQYSGENNFDQISVSSTTPGSTNNQNGQFIFTDTRTGHPTSNAAVGNAALGLFDTYGEIGQKSYTLFRGNMWEGFVQDSWQATSKAVVEFGVRYSVMQPYYAPWGNQSVFSQSSWDPALAPNVDPNTGALSGGDPLNGVVIPGSHFPSAAKGHVPDSIIGGQYNRLFRGFGRGYSKTTWTNIQPRVGFTWQVAPLTVFRIGGGRFVQRLGISDQVQLGGNAPFQPSSTVTAGSVDNPGAAGLNSLPLSLSSQAYIFPDPNAWAWNVAVEQEIPDFATFTIQYVGRRGLHLSQLENVNQLRPGTVQANPGVKAPDALRPYRGFSAILEDSNRGSSIYHAMQIDLKRRMTKNLLFGVAYTWSKSMDFGSSTGYELPNMYDASPNYGPSDFDIRNVLVVNYVWDIPYGSHLSNRFERGAFGNWEISGTTQAQSGEPFSVGTGDDFAGVGPAAGEQLWVMTKKPTVFKNFVGHGNGYWFDPTAFAPPAPGTLAPRGTRNEIYSPGFQSWNIAMLKSFHVIPGHDNHVLAFKAEAFNFTNHPNFDTPSNDSGMDNPTSGTFGQVTQKGNTYASDRELQFSLRYEF</sequence>
<dbReference type="InterPro" id="IPR013784">
    <property type="entry name" value="Carb-bd-like_fold"/>
</dbReference>
<dbReference type="Gene3D" id="2.60.40.1120">
    <property type="entry name" value="Carboxypeptidase-like, regulatory domain"/>
    <property type="match status" value="1"/>
</dbReference>
<dbReference type="SUPFAM" id="SSF56935">
    <property type="entry name" value="Porins"/>
    <property type="match status" value="1"/>
</dbReference>
<dbReference type="OrthoDB" id="97893at2"/>
<protein>
    <recommendedName>
        <fullName evidence="1">TonB-dependent transporter Oar-like beta-barrel domain-containing protein</fullName>
    </recommendedName>
</protein>
<dbReference type="Proteomes" id="UP000264702">
    <property type="component" value="Unassembled WGS sequence"/>
</dbReference>
<dbReference type="AlphaFoldDB" id="A0A372ILY7"/>
<dbReference type="EMBL" id="QVQT01000005">
    <property type="protein sequence ID" value="RFU15936.1"/>
    <property type="molecule type" value="Genomic_DNA"/>
</dbReference>
<organism evidence="2 3">
    <name type="scientific">Paracidobacterium acidisoli</name>
    <dbReference type="NCBI Taxonomy" id="2303751"/>
    <lineage>
        <taxon>Bacteria</taxon>
        <taxon>Pseudomonadati</taxon>
        <taxon>Acidobacteriota</taxon>
        <taxon>Terriglobia</taxon>
        <taxon>Terriglobales</taxon>
        <taxon>Acidobacteriaceae</taxon>
        <taxon>Paracidobacterium</taxon>
    </lineage>
</organism>
<dbReference type="Pfam" id="PF13620">
    <property type="entry name" value="CarboxypepD_reg"/>
    <property type="match status" value="1"/>
</dbReference>
<keyword evidence="3" id="KW-1185">Reference proteome</keyword>
<dbReference type="GO" id="GO:0030246">
    <property type="term" value="F:carbohydrate binding"/>
    <property type="evidence" value="ECO:0007669"/>
    <property type="project" value="InterPro"/>
</dbReference>
<reference evidence="2 3" key="1">
    <citation type="submission" date="2018-08" db="EMBL/GenBank/DDBJ databases">
        <title>Acidipila sp. 4G-K13, an acidobacterium isolated from forest soil.</title>
        <authorList>
            <person name="Gao Z.-H."/>
            <person name="Qiu L.-H."/>
        </authorList>
    </citation>
    <scope>NUCLEOTIDE SEQUENCE [LARGE SCALE GENOMIC DNA]</scope>
    <source>
        <strain evidence="2 3">4G-K13</strain>
    </source>
</reference>
<proteinExistence type="predicted"/>
<accession>A0A372ILY7</accession>
<evidence type="ECO:0000259" key="1">
    <source>
        <dbReference type="Pfam" id="PF25183"/>
    </source>
</evidence>
<dbReference type="InterPro" id="IPR057601">
    <property type="entry name" value="Oar-like_b-barrel"/>
</dbReference>
<evidence type="ECO:0000313" key="3">
    <source>
        <dbReference type="Proteomes" id="UP000264702"/>
    </source>
</evidence>
<name>A0A372ILY7_9BACT</name>
<comment type="caution">
    <text evidence="2">The sequence shown here is derived from an EMBL/GenBank/DDBJ whole genome shotgun (WGS) entry which is preliminary data.</text>
</comment>
<feature type="domain" description="TonB-dependent transporter Oar-like beta-barrel" evidence="1">
    <location>
        <begin position="256"/>
        <end position="1150"/>
    </location>
</feature>
<dbReference type="SUPFAM" id="SSF49452">
    <property type="entry name" value="Starch-binding domain-like"/>
    <property type="match status" value="1"/>
</dbReference>
<gene>
    <name evidence="2" type="ORF">D0Y96_16085</name>
</gene>